<evidence type="ECO:0000256" key="1">
    <source>
        <dbReference type="SAM" id="MobiDB-lite"/>
    </source>
</evidence>
<feature type="region of interest" description="Disordered" evidence="1">
    <location>
        <begin position="52"/>
        <end position="84"/>
    </location>
</feature>
<accession>A0ABY4QPQ1</accession>
<dbReference type="EMBL" id="CP097320">
    <property type="protein sequence ID" value="UQX13017.1"/>
    <property type="molecule type" value="Genomic_DNA"/>
</dbReference>
<dbReference type="Proteomes" id="UP001056610">
    <property type="component" value="Chromosome"/>
</dbReference>
<evidence type="ECO:0000313" key="4">
    <source>
        <dbReference type="Proteomes" id="UP001056610"/>
    </source>
</evidence>
<feature type="domain" description="PPE family C-terminal" evidence="2">
    <location>
        <begin position="3"/>
        <end position="53"/>
    </location>
</feature>
<evidence type="ECO:0000259" key="2">
    <source>
        <dbReference type="Pfam" id="PF12484"/>
    </source>
</evidence>
<protein>
    <recommendedName>
        <fullName evidence="2">PPE family C-terminal domain-containing protein</fullName>
    </recommendedName>
</protein>
<keyword evidence="4" id="KW-1185">Reference proteome</keyword>
<evidence type="ECO:0000313" key="3">
    <source>
        <dbReference type="EMBL" id="UQX13017.1"/>
    </source>
</evidence>
<organism evidence="3 4">
    <name type="scientific">Candidatus Mycobacterium methanotrophicum</name>
    <dbReference type="NCBI Taxonomy" id="2943498"/>
    <lineage>
        <taxon>Bacteria</taxon>
        <taxon>Bacillati</taxon>
        <taxon>Actinomycetota</taxon>
        <taxon>Actinomycetes</taxon>
        <taxon>Mycobacteriales</taxon>
        <taxon>Mycobacteriaceae</taxon>
        <taxon>Mycobacterium</taxon>
    </lineage>
</organism>
<reference evidence="3" key="1">
    <citation type="submission" date="2022-05" db="EMBL/GenBank/DDBJ databases">
        <title>A methanotrophic Mycobacterium dominates a cave microbial ecosystem.</title>
        <authorList>
            <person name="Van Spanning R.J.M."/>
            <person name="Guan Q."/>
            <person name="Melkonian C."/>
            <person name="Gallant J."/>
            <person name="Polerecky L."/>
            <person name="Flot J.-F."/>
            <person name="Brandt B.W."/>
            <person name="Braster M."/>
            <person name="Iturbe Espinoza P."/>
            <person name="Aerts J."/>
            <person name="Meima-Franke M."/>
            <person name="Piersma S.R."/>
            <person name="Bunduc C."/>
            <person name="Ummels R."/>
            <person name="Pain A."/>
            <person name="Fleming E.J."/>
            <person name="van der Wel N."/>
            <person name="Gherman V.D."/>
            <person name="Sarbu S.M."/>
            <person name="Bodelier P.L.E."/>
            <person name="Bitter W."/>
        </authorList>
    </citation>
    <scope>NUCLEOTIDE SEQUENCE</scope>
    <source>
        <strain evidence="3">Sulfur Cave</strain>
    </source>
</reference>
<name>A0ABY4QPQ1_9MYCO</name>
<proteinExistence type="predicted"/>
<dbReference type="Pfam" id="PF12484">
    <property type="entry name" value="PPE-SVP"/>
    <property type="match status" value="1"/>
</dbReference>
<gene>
    <name evidence="3" type="ORF">M5I08_09570</name>
</gene>
<sequence>MVSVPPSWATAAADAEPVAVSLTAAEAGAAPAAVSALPPGMAMQEATMGTMSGRGAVSGVTDDHDGNRGGKKQKGKEEKDGERSAAALVMASGWLAATLAYNARRPVGPAPDRLALPPEWEEELAANQSAWG</sequence>
<dbReference type="InterPro" id="IPR022171">
    <property type="entry name" value="PPE_C"/>
</dbReference>
<feature type="region of interest" description="Disordered" evidence="1">
    <location>
        <begin position="106"/>
        <end position="132"/>
    </location>
</feature>